<keyword evidence="1" id="KW-0175">Coiled coil</keyword>
<organism evidence="2">
    <name type="scientific">Paenibacillus sp. AN1007</name>
    <dbReference type="NCBI Taxonomy" id="3151385"/>
    <lineage>
        <taxon>Bacteria</taxon>
        <taxon>Bacillati</taxon>
        <taxon>Bacillota</taxon>
        <taxon>Bacilli</taxon>
        <taxon>Bacillales</taxon>
        <taxon>Paenibacillaceae</taxon>
        <taxon>Paenibacillus</taxon>
    </lineage>
</organism>
<sequence length="95" mass="10776">MTYSQRLSGGASLSDVLHLEYEIEKVKQERVEAANRLKRYEQGCIRNEREQQEVEAAEIGEAQVLQAKLADARTQVNSLTTRLEELEAALDELVD</sequence>
<reference evidence="2" key="1">
    <citation type="submission" date="2024-05" db="EMBL/GenBank/DDBJ databases">
        <title>Draft genome assemblies of 36 bacteria isolated from hibernating arctic ground squirrels.</title>
        <authorList>
            <person name="McKee H."/>
            <person name="Mullen L."/>
            <person name="Drown D.M."/>
            <person name="Duddleston K.N."/>
        </authorList>
    </citation>
    <scope>NUCLEOTIDE SEQUENCE</scope>
    <source>
        <strain evidence="2">AN1007</strain>
    </source>
</reference>
<dbReference type="AlphaFoldDB" id="A0AAU8NLU1"/>
<accession>A0AAU8NLU1</accession>
<feature type="coiled-coil region" evidence="1">
    <location>
        <begin position="16"/>
        <end position="89"/>
    </location>
</feature>
<evidence type="ECO:0000256" key="1">
    <source>
        <dbReference type="SAM" id="Coils"/>
    </source>
</evidence>
<dbReference type="RefSeq" id="WP_366296150.1">
    <property type="nucleotide sequence ID" value="NZ_CP159992.1"/>
</dbReference>
<proteinExistence type="predicted"/>
<protein>
    <submittedName>
        <fullName evidence="2">Uncharacterized protein</fullName>
    </submittedName>
</protein>
<evidence type="ECO:0000313" key="2">
    <source>
        <dbReference type="EMBL" id="XCP97484.1"/>
    </source>
</evidence>
<name>A0AAU8NLU1_9BACL</name>
<gene>
    <name evidence="2" type="ORF">ABXS70_12635</name>
</gene>
<dbReference type="EMBL" id="CP159992">
    <property type="protein sequence ID" value="XCP97484.1"/>
    <property type="molecule type" value="Genomic_DNA"/>
</dbReference>